<proteinExistence type="predicted"/>
<dbReference type="AlphaFoldDB" id="A0A6A7W0D3"/>
<organism evidence="1 2">
    <name type="scientific">Segatella copri</name>
    <dbReference type="NCBI Taxonomy" id="165179"/>
    <lineage>
        <taxon>Bacteria</taxon>
        <taxon>Pseudomonadati</taxon>
        <taxon>Bacteroidota</taxon>
        <taxon>Bacteroidia</taxon>
        <taxon>Bacteroidales</taxon>
        <taxon>Prevotellaceae</taxon>
        <taxon>Segatella</taxon>
    </lineage>
</organism>
<sequence length="185" mass="22155">MAVSINDMPDKLFLSDYGGNYSTYIDAVYSVFEKDFIRRKAYFGSWPLQMKVHPEFQDRAYTFYHMTHKGNVENERVPDLRRCERMPWAKPTVEILPQKGEVKCWEQTRSGKHRVCIWLEVDDGDNYFVVLDVRKTFVLLWTAFYADYPHQVRKKAKEYEEWLRLSGRVLTPDELIKNIMQRIND</sequence>
<dbReference type="RefSeq" id="WP_153080573.1">
    <property type="nucleotide sequence ID" value="NZ_JAHOMZ010000039.1"/>
</dbReference>
<name>A0A6A7W0D3_9BACT</name>
<dbReference type="Proteomes" id="UP000406735">
    <property type="component" value="Unassembled WGS sequence"/>
</dbReference>
<gene>
    <name evidence="1" type="ORF">F7D97_11265</name>
</gene>
<evidence type="ECO:0000313" key="2">
    <source>
        <dbReference type="Proteomes" id="UP000406735"/>
    </source>
</evidence>
<protein>
    <submittedName>
        <fullName evidence="1">Uncharacterized protein</fullName>
    </submittedName>
</protein>
<accession>A0A6A7W0D3</accession>
<evidence type="ECO:0000313" key="1">
    <source>
        <dbReference type="EMBL" id="MQN10483.1"/>
    </source>
</evidence>
<reference evidence="1 2" key="1">
    <citation type="submission" date="2019-09" db="EMBL/GenBank/DDBJ databases">
        <title>Distinct polysaccharide growth profiles of human intestinal Prevotella copri isolates.</title>
        <authorList>
            <person name="Fehlner-Peach H."/>
            <person name="Magnabosco C."/>
            <person name="Raghavan V."/>
            <person name="Scher J.U."/>
            <person name="Tett A."/>
            <person name="Cox L.M."/>
            <person name="Gottsegen C."/>
            <person name="Watters A."/>
            <person name="Wiltshire- Gordon J.D."/>
            <person name="Segata N."/>
            <person name="Bonneau R."/>
            <person name="Littman D.R."/>
        </authorList>
    </citation>
    <scope>NUCLEOTIDE SEQUENCE [LARGE SCALE GENOMIC DNA]</scope>
    <source>
        <strain evidence="2">iK21513</strain>
    </source>
</reference>
<comment type="caution">
    <text evidence="1">The sequence shown here is derived from an EMBL/GenBank/DDBJ whole genome shotgun (WGS) entry which is preliminary data.</text>
</comment>
<dbReference type="EMBL" id="VZCY01000091">
    <property type="protein sequence ID" value="MQN10483.1"/>
    <property type="molecule type" value="Genomic_DNA"/>
</dbReference>